<dbReference type="EMBL" id="JABEND010000007">
    <property type="protein sequence ID" value="NNG36635.1"/>
    <property type="molecule type" value="Genomic_DNA"/>
</dbReference>
<dbReference type="AlphaFoldDB" id="A0A849A811"/>
<dbReference type="InterPro" id="IPR011009">
    <property type="entry name" value="Kinase-like_dom_sf"/>
</dbReference>
<protein>
    <submittedName>
        <fullName evidence="2">Phosphotransferase</fullName>
    </submittedName>
</protein>
<comment type="caution">
    <text evidence="2">The sequence shown here is derived from an EMBL/GenBank/DDBJ whole genome shotgun (WGS) entry which is preliminary data.</text>
</comment>
<gene>
    <name evidence="2" type="ORF">HKD39_13135</name>
</gene>
<dbReference type="Gene3D" id="3.90.1200.10">
    <property type="match status" value="1"/>
</dbReference>
<organism evidence="2 3">
    <name type="scientific">Nakamurella aerolata</name>
    <dbReference type="NCBI Taxonomy" id="1656892"/>
    <lineage>
        <taxon>Bacteria</taxon>
        <taxon>Bacillati</taxon>
        <taxon>Actinomycetota</taxon>
        <taxon>Actinomycetes</taxon>
        <taxon>Nakamurellales</taxon>
        <taxon>Nakamurellaceae</taxon>
        <taxon>Nakamurella</taxon>
    </lineage>
</organism>
<dbReference type="Gene3D" id="3.30.200.150">
    <property type="match status" value="1"/>
</dbReference>
<evidence type="ECO:0000313" key="3">
    <source>
        <dbReference type="Proteomes" id="UP000562984"/>
    </source>
</evidence>
<name>A0A849A811_9ACTN</name>
<sequence>MSSAAPTTAVPPDRLATVLGRRYRVAGTPVELGRGAWSVAYAFDAAPSDGATSGSALAEPGAGEPVRPLVARIGRHLDDFAKDAMAGGFWDQTLPVPAVLSVDEWAPGEYLAVSQRRSGVFLEELGGAGWNQVLDQVLTALDTLQRRDPATDLRRTPATAAGPGVALDVDAAAVGLGRSYPEYLLSVGDDPPAGRLAGWRDRLRHSPIGEHSLRTGIDRLRRGVAAVGGDIEVGWVHSDLINRNVLVDPGGGAPRLRAVFDWGCMFVGDRLYDLAWLEFWTPWTPGLASIDLRARAREHFARNGIQVSAFDERLRLCCLHIGLAHLAYNAFTGNVVNLRGSQDRLATYL</sequence>
<proteinExistence type="predicted"/>
<dbReference type="GO" id="GO:0016740">
    <property type="term" value="F:transferase activity"/>
    <property type="evidence" value="ECO:0007669"/>
    <property type="project" value="UniProtKB-KW"/>
</dbReference>
<dbReference type="SUPFAM" id="SSF56112">
    <property type="entry name" value="Protein kinase-like (PK-like)"/>
    <property type="match status" value="1"/>
</dbReference>
<dbReference type="RefSeq" id="WP_171200325.1">
    <property type="nucleotide sequence ID" value="NZ_JABEND010000007.1"/>
</dbReference>
<accession>A0A849A811</accession>
<evidence type="ECO:0000259" key="1">
    <source>
        <dbReference type="Pfam" id="PF01636"/>
    </source>
</evidence>
<keyword evidence="2" id="KW-0808">Transferase</keyword>
<evidence type="ECO:0000313" key="2">
    <source>
        <dbReference type="EMBL" id="NNG36635.1"/>
    </source>
</evidence>
<dbReference type="Pfam" id="PF01636">
    <property type="entry name" value="APH"/>
    <property type="match status" value="1"/>
</dbReference>
<reference evidence="2 3" key="1">
    <citation type="submission" date="2020-05" db="EMBL/GenBank/DDBJ databases">
        <title>Nakamurella sp. DB0629 isolated from air conditioner.</title>
        <authorList>
            <person name="Kim D.H."/>
            <person name="Kim D.-U."/>
        </authorList>
    </citation>
    <scope>NUCLEOTIDE SEQUENCE [LARGE SCALE GENOMIC DNA]</scope>
    <source>
        <strain evidence="2 3">DB0629</strain>
    </source>
</reference>
<keyword evidence="3" id="KW-1185">Reference proteome</keyword>
<dbReference type="InterPro" id="IPR002575">
    <property type="entry name" value="Aminoglycoside_PTrfase"/>
</dbReference>
<feature type="domain" description="Aminoglycoside phosphotransferase" evidence="1">
    <location>
        <begin position="194"/>
        <end position="289"/>
    </location>
</feature>
<dbReference type="Proteomes" id="UP000562984">
    <property type="component" value="Unassembled WGS sequence"/>
</dbReference>